<accession>A0A0D2MQY5</accession>
<reference evidence="2 3" key="1">
    <citation type="journal article" date="2013" name="BMC Genomics">
        <title>Reconstruction of the lipid metabolism for the microalga Monoraphidium neglectum from its genome sequence reveals characteristics suitable for biofuel production.</title>
        <authorList>
            <person name="Bogen C."/>
            <person name="Al-Dilaimi A."/>
            <person name="Albersmeier A."/>
            <person name="Wichmann J."/>
            <person name="Grundmann M."/>
            <person name="Rupp O."/>
            <person name="Lauersen K.J."/>
            <person name="Blifernez-Klassen O."/>
            <person name="Kalinowski J."/>
            <person name="Goesmann A."/>
            <person name="Mussgnug J.H."/>
            <person name="Kruse O."/>
        </authorList>
    </citation>
    <scope>NUCLEOTIDE SEQUENCE [LARGE SCALE GENOMIC DNA]</scope>
    <source>
        <strain evidence="2 3">SAG 48.87</strain>
    </source>
</reference>
<feature type="region of interest" description="Disordered" evidence="1">
    <location>
        <begin position="1"/>
        <end position="31"/>
    </location>
</feature>
<gene>
    <name evidence="2" type="ORF">MNEG_10944</name>
</gene>
<dbReference type="AlphaFoldDB" id="A0A0D2MQY5"/>
<dbReference type="EMBL" id="KK102742">
    <property type="protein sequence ID" value="KIY97020.1"/>
    <property type="molecule type" value="Genomic_DNA"/>
</dbReference>
<dbReference type="Proteomes" id="UP000054498">
    <property type="component" value="Unassembled WGS sequence"/>
</dbReference>
<evidence type="ECO:0000313" key="3">
    <source>
        <dbReference type="Proteomes" id="UP000054498"/>
    </source>
</evidence>
<dbReference type="KEGG" id="mng:MNEG_10944"/>
<sequence>AAAAAAALAAAQPPRPARDLGPFSRAHLKPSPFMSGAEAAAAGAGAAFPGQQQLQQQHYHHPLFGAPTAPLPGYYGSFCAPPPPPPPKGLAAIELLTGLEEIDLEVAETALLGPDAPPDAPRARDALRTLPALRSVALCLHTERQAFGLDALGQELVAWLTPMPSGWGDLRVAVKGQGASGGPQSLVSGRLSAALPRCRFGAA</sequence>
<dbReference type="GeneID" id="25728157"/>
<keyword evidence="3" id="KW-1185">Reference proteome</keyword>
<evidence type="ECO:0000256" key="1">
    <source>
        <dbReference type="SAM" id="MobiDB-lite"/>
    </source>
</evidence>
<feature type="compositionally biased region" description="Low complexity" evidence="1">
    <location>
        <begin position="1"/>
        <end position="11"/>
    </location>
</feature>
<protein>
    <submittedName>
        <fullName evidence="2">Uncharacterized protein</fullName>
    </submittedName>
</protein>
<feature type="non-terminal residue" evidence="2">
    <location>
        <position position="1"/>
    </location>
</feature>
<evidence type="ECO:0000313" key="2">
    <source>
        <dbReference type="EMBL" id="KIY97020.1"/>
    </source>
</evidence>
<proteinExistence type="predicted"/>
<dbReference type="RefSeq" id="XP_013896040.1">
    <property type="nucleotide sequence ID" value="XM_014040586.1"/>
</dbReference>
<organism evidence="2 3">
    <name type="scientific">Monoraphidium neglectum</name>
    <dbReference type="NCBI Taxonomy" id="145388"/>
    <lineage>
        <taxon>Eukaryota</taxon>
        <taxon>Viridiplantae</taxon>
        <taxon>Chlorophyta</taxon>
        <taxon>core chlorophytes</taxon>
        <taxon>Chlorophyceae</taxon>
        <taxon>CS clade</taxon>
        <taxon>Sphaeropleales</taxon>
        <taxon>Selenastraceae</taxon>
        <taxon>Monoraphidium</taxon>
    </lineage>
</organism>
<name>A0A0D2MQY5_9CHLO</name>